<gene>
    <name evidence="1" type="ORF">ABT39_MTgene5407</name>
</gene>
<proteinExistence type="predicted"/>
<name>A0A101M016_PICGL</name>
<sequence>MRFYILLVKEVRHFGKVKTGRGSTCWLIRCNLCSRRMDLKPLNGLISEEDGYKR</sequence>
<dbReference type="AlphaFoldDB" id="A0A101M016"/>
<protein>
    <submittedName>
        <fullName evidence="1">Uncharacterized protein</fullName>
    </submittedName>
</protein>
<accession>A0A101M016</accession>
<evidence type="ECO:0000313" key="1">
    <source>
        <dbReference type="EMBL" id="KUM48407.1"/>
    </source>
</evidence>
<keyword evidence="1" id="KW-0496">Mitochondrion</keyword>
<organism evidence="1">
    <name type="scientific">Picea glauca</name>
    <name type="common">White spruce</name>
    <name type="synonym">Pinus glauca</name>
    <dbReference type="NCBI Taxonomy" id="3330"/>
    <lineage>
        <taxon>Eukaryota</taxon>
        <taxon>Viridiplantae</taxon>
        <taxon>Streptophyta</taxon>
        <taxon>Embryophyta</taxon>
        <taxon>Tracheophyta</taxon>
        <taxon>Spermatophyta</taxon>
        <taxon>Pinopsida</taxon>
        <taxon>Pinidae</taxon>
        <taxon>Conifers I</taxon>
        <taxon>Pinales</taxon>
        <taxon>Pinaceae</taxon>
        <taxon>Picea</taxon>
    </lineage>
</organism>
<dbReference type="EMBL" id="LKAM01000006">
    <property type="protein sequence ID" value="KUM48407.1"/>
    <property type="molecule type" value="Genomic_DNA"/>
</dbReference>
<reference evidence="1" key="1">
    <citation type="journal article" date="2015" name="Genome Biol. Evol.">
        <title>Organellar Genomes of White Spruce (Picea glauca): Assembly and Annotation.</title>
        <authorList>
            <person name="Jackman S.D."/>
            <person name="Warren R.L."/>
            <person name="Gibb E.A."/>
            <person name="Vandervalk B.P."/>
            <person name="Mohamadi H."/>
            <person name="Chu J."/>
            <person name="Raymond A."/>
            <person name="Pleasance S."/>
            <person name="Coope R."/>
            <person name="Wildung M.R."/>
            <person name="Ritland C.E."/>
            <person name="Bousquet J."/>
            <person name="Jones S.J."/>
            <person name="Bohlmann J."/>
            <person name="Birol I."/>
        </authorList>
    </citation>
    <scope>NUCLEOTIDE SEQUENCE [LARGE SCALE GENOMIC DNA]</scope>
    <source>
        <tissue evidence="1">Flushing bud</tissue>
    </source>
</reference>
<geneLocation type="mitochondrion" evidence="1"/>
<comment type="caution">
    <text evidence="1">The sequence shown here is derived from an EMBL/GenBank/DDBJ whole genome shotgun (WGS) entry which is preliminary data.</text>
</comment>